<evidence type="ECO:0000313" key="2">
    <source>
        <dbReference type="Proteomes" id="UP000276888"/>
    </source>
</evidence>
<dbReference type="EMBL" id="CP031423">
    <property type="protein sequence ID" value="AZS35551.1"/>
    <property type="molecule type" value="Genomic_DNA"/>
</dbReference>
<protein>
    <submittedName>
        <fullName evidence="1">Aldose 1-epimerase</fullName>
        <ecNumber evidence="1">5.1.3.3</ecNumber>
    </submittedName>
</protein>
<name>A0A3Q9J054_9MICO</name>
<keyword evidence="1" id="KW-0413">Isomerase</keyword>
<dbReference type="GO" id="GO:0006006">
    <property type="term" value="P:glucose metabolic process"/>
    <property type="evidence" value="ECO:0007669"/>
    <property type="project" value="TreeGrafter"/>
</dbReference>
<dbReference type="KEGG" id="mlv:CVS47_00143"/>
<dbReference type="Gene3D" id="2.70.98.10">
    <property type="match status" value="1"/>
</dbReference>
<dbReference type="GO" id="GO:0033499">
    <property type="term" value="P:galactose catabolic process via UDP-galactose, Leloir pathway"/>
    <property type="evidence" value="ECO:0007669"/>
    <property type="project" value="TreeGrafter"/>
</dbReference>
<dbReference type="CDD" id="cd09022">
    <property type="entry name" value="Aldose_epim_Ec_YihR"/>
    <property type="match status" value="1"/>
</dbReference>
<dbReference type="PANTHER" id="PTHR10091:SF0">
    <property type="entry name" value="GALACTOSE MUTAROTASE"/>
    <property type="match status" value="1"/>
</dbReference>
<organism evidence="1 2">
    <name type="scientific">Microbacterium lemovicicum</name>
    <dbReference type="NCBI Taxonomy" id="1072463"/>
    <lineage>
        <taxon>Bacteria</taxon>
        <taxon>Bacillati</taxon>
        <taxon>Actinomycetota</taxon>
        <taxon>Actinomycetes</taxon>
        <taxon>Micrococcales</taxon>
        <taxon>Microbacteriaceae</taxon>
        <taxon>Microbacterium</taxon>
    </lineage>
</organism>
<dbReference type="SUPFAM" id="SSF74650">
    <property type="entry name" value="Galactose mutarotase-like"/>
    <property type="match status" value="1"/>
</dbReference>
<dbReference type="InterPro" id="IPR014718">
    <property type="entry name" value="GH-type_carb-bd"/>
</dbReference>
<dbReference type="Proteomes" id="UP000276888">
    <property type="component" value="Chromosome"/>
</dbReference>
<dbReference type="RefSeq" id="WP_206502698.1">
    <property type="nucleotide sequence ID" value="NZ_CP031423.1"/>
</dbReference>
<dbReference type="InterPro" id="IPR008183">
    <property type="entry name" value="Aldose_1/G6P_1-epimerase"/>
</dbReference>
<dbReference type="GO" id="GO:0004034">
    <property type="term" value="F:aldose 1-epimerase activity"/>
    <property type="evidence" value="ECO:0007669"/>
    <property type="project" value="UniProtKB-EC"/>
</dbReference>
<dbReference type="Pfam" id="PF01263">
    <property type="entry name" value="Aldose_epim"/>
    <property type="match status" value="1"/>
</dbReference>
<dbReference type="EC" id="5.1.3.3" evidence="1"/>
<sequence>MTTSIPADPTGRRFHLVSPDGRVTAQVAQVGASLRSLEVDGRALIPPYPDDVPTPSASGITLVPWPNRIRDGRWTQRGETRQLPITEPKTGSASHGLLRFMPYQPTDAAADMSATASSVTLAATVFPQTGYPFHLETTVQYTATSDGIAAVHRLTNVGREDAPTALGIHPYFCLGGVDTADLALTVPASSFFELDDRLLPIAERPVDAVNDLRAPRRVGDLDLNVAYGEIARDDDDRVRCALEAPDGQRVTLWLGAGFNHVQVFTMNTYPGHELALALEPMTAPPDAFNSGQHLRWLAPGETWKLEWGVEHTPPIDHW</sequence>
<dbReference type="PANTHER" id="PTHR10091">
    <property type="entry name" value="ALDOSE-1-EPIMERASE"/>
    <property type="match status" value="1"/>
</dbReference>
<dbReference type="GO" id="GO:0030246">
    <property type="term" value="F:carbohydrate binding"/>
    <property type="evidence" value="ECO:0007669"/>
    <property type="project" value="InterPro"/>
</dbReference>
<dbReference type="InterPro" id="IPR037480">
    <property type="entry name" value="YihR-like"/>
</dbReference>
<keyword evidence="2" id="KW-1185">Reference proteome</keyword>
<evidence type="ECO:0000313" key="1">
    <source>
        <dbReference type="EMBL" id="AZS35551.1"/>
    </source>
</evidence>
<proteinExistence type="predicted"/>
<gene>
    <name evidence="1" type="primary">galM_1</name>
    <name evidence="1" type="ORF">CVS47_00143</name>
</gene>
<accession>A0A3Q9J054</accession>
<reference evidence="1 2" key="1">
    <citation type="submission" date="2018-08" db="EMBL/GenBank/DDBJ databases">
        <title>Microbacterium lemovicicum sp. nov., a bacterium isolated from a natural uranium-rich soil.</title>
        <authorList>
            <person name="ORTET P."/>
        </authorList>
    </citation>
    <scope>NUCLEOTIDE SEQUENCE [LARGE SCALE GENOMIC DNA]</scope>
    <source>
        <strain evidence="1 2">Viu22</strain>
    </source>
</reference>
<dbReference type="AlphaFoldDB" id="A0A3Q9J054"/>
<dbReference type="InterPro" id="IPR011013">
    <property type="entry name" value="Gal_mutarotase_sf_dom"/>
</dbReference>